<evidence type="ECO:0000313" key="2">
    <source>
        <dbReference type="Proteomes" id="UP001529510"/>
    </source>
</evidence>
<accession>A0ABD0RBY0</accession>
<keyword evidence="2" id="KW-1185">Reference proteome</keyword>
<organism evidence="1 2">
    <name type="scientific">Cirrhinus mrigala</name>
    <name type="common">Mrigala</name>
    <dbReference type="NCBI Taxonomy" id="683832"/>
    <lineage>
        <taxon>Eukaryota</taxon>
        <taxon>Metazoa</taxon>
        <taxon>Chordata</taxon>
        <taxon>Craniata</taxon>
        <taxon>Vertebrata</taxon>
        <taxon>Euteleostomi</taxon>
        <taxon>Actinopterygii</taxon>
        <taxon>Neopterygii</taxon>
        <taxon>Teleostei</taxon>
        <taxon>Ostariophysi</taxon>
        <taxon>Cypriniformes</taxon>
        <taxon>Cyprinidae</taxon>
        <taxon>Labeoninae</taxon>
        <taxon>Labeonini</taxon>
        <taxon>Cirrhinus</taxon>
    </lineage>
</organism>
<name>A0ABD0RBY0_CIRMR</name>
<dbReference type="AlphaFoldDB" id="A0ABD0RBY0"/>
<reference evidence="1 2" key="1">
    <citation type="submission" date="2024-05" db="EMBL/GenBank/DDBJ databases">
        <title>Genome sequencing and assembly of Indian major carp, Cirrhinus mrigala (Hamilton, 1822).</title>
        <authorList>
            <person name="Mohindra V."/>
            <person name="Chowdhury L.M."/>
            <person name="Lal K."/>
            <person name="Jena J.K."/>
        </authorList>
    </citation>
    <scope>NUCLEOTIDE SEQUENCE [LARGE SCALE GENOMIC DNA]</scope>
    <source>
        <strain evidence="1">CM1030</strain>
        <tissue evidence="1">Blood</tissue>
    </source>
</reference>
<proteinExistence type="predicted"/>
<feature type="non-terminal residue" evidence="1">
    <location>
        <position position="61"/>
    </location>
</feature>
<sequence length="61" mass="6850">KPVAEKEVGSMFSNNSTIHKKTNLSKTNDKLVDVEEKKLVETNFSDVTPLKLLQTNTSSER</sequence>
<comment type="caution">
    <text evidence="1">The sequence shown here is derived from an EMBL/GenBank/DDBJ whole genome shotgun (WGS) entry which is preliminary data.</text>
</comment>
<evidence type="ECO:0000313" key="1">
    <source>
        <dbReference type="EMBL" id="KAL0196042.1"/>
    </source>
</evidence>
<protein>
    <submittedName>
        <fullName evidence="1">Uncharacterized protein</fullName>
    </submittedName>
</protein>
<feature type="non-terminal residue" evidence="1">
    <location>
        <position position="1"/>
    </location>
</feature>
<gene>
    <name evidence="1" type="ORF">M9458_009614</name>
</gene>
<dbReference type="Proteomes" id="UP001529510">
    <property type="component" value="Unassembled WGS sequence"/>
</dbReference>
<dbReference type="EMBL" id="JAMKFB020000004">
    <property type="protein sequence ID" value="KAL0196042.1"/>
    <property type="molecule type" value="Genomic_DNA"/>
</dbReference>